<evidence type="ECO:0000313" key="1">
    <source>
        <dbReference type="EMBL" id="KAK7345686.1"/>
    </source>
</evidence>
<dbReference type="PANTHER" id="PTHR31972:SF4">
    <property type="entry name" value="DUF868 DOMAIN-CONTAINING PROTEIN"/>
    <property type="match status" value="1"/>
</dbReference>
<dbReference type="PANTHER" id="PTHR31972">
    <property type="entry name" value="EXPRESSED PROTEIN"/>
    <property type="match status" value="1"/>
</dbReference>
<comment type="caution">
    <text evidence="1">The sequence shown here is derived from an EMBL/GenBank/DDBJ whole genome shotgun (WGS) entry which is preliminary data.</text>
</comment>
<dbReference type="AlphaFoldDB" id="A0AAN9M1G8"/>
<protein>
    <submittedName>
        <fullName evidence="1">Uncharacterized protein</fullName>
    </submittedName>
</protein>
<proteinExistence type="predicted"/>
<gene>
    <name evidence="1" type="ORF">VNO77_16296</name>
</gene>
<accession>A0AAN9M1G8</accession>
<dbReference type="Proteomes" id="UP001367508">
    <property type="component" value="Unassembled WGS sequence"/>
</dbReference>
<reference evidence="1 2" key="1">
    <citation type="submission" date="2024-01" db="EMBL/GenBank/DDBJ databases">
        <title>The genomes of 5 underutilized Papilionoideae crops provide insights into root nodulation and disease resistanc.</title>
        <authorList>
            <person name="Jiang F."/>
        </authorList>
    </citation>
    <scope>NUCLEOTIDE SEQUENCE [LARGE SCALE GENOMIC DNA]</scope>
    <source>
        <strain evidence="1">LVBAO_FW01</strain>
        <tissue evidence="1">Leaves</tissue>
    </source>
</reference>
<evidence type="ECO:0000313" key="2">
    <source>
        <dbReference type="Proteomes" id="UP001367508"/>
    </source>
</evidence>
<dbReference type="Pfam" id="PF05910">
    <property type="entry name" value="DUF868"/>
    <property type="match status" value="1"/>
</dbReference>
<name>A0AAN9M1G8_CANGL</name>
<organism evidence="1 2">
    <name type="scientific">Canavalia gladiata</name>
    <name type="common">Sword bean</name>
    <name type="synonym">Dolichos gladiatus</name>
    <dbReference type="NCBI Taxonomy" id="3824"/>
    <lineage>
        <taxon>Eukaryota</taxon>
        <taxon>Viridiplantae</taxon>
        <taxon>Streptophyta</taxon>
        <taxon>Embryophyta</taxon>
        <taxon>Tracheophyta</taxon>
        <taxon>Spermatophyta</taxon>
        <taxon>Magnoliopsida</taxon>
        <taxon>eudicotyledons</taxon>
        <taxon>Gunneridae</taxon>
        <taxon>Pentapetalae</taxon>
        <taxon>rosids</taxon>
        <taxon>fabids</taxon>
        <taxon>Fabales</taxon>
        <taxon>Fabaceae</taxon>
        <taxon>Papilionoideae</taxon>
        <taxon>50 kb inversion clade</taxon>
        <taxon>NPAAA clade</taxon>
        <taxon>indigoferoid/millettioid clade</taxon>
        <taxon>Phaseoleae</taxon>
        <taxon>Canavalia</taxon>
    </lineage>
</organism>
<keyword evidence="2" id="KW-1185">Reference proteome</keyword>
<dbReference type="EMBL" id="JAYMYQ010000003">
    <property type="protein sequence ID" value="KAK7345686.1"/>
    <property type="molecule type" value="Genomic_DNA"/>
</dbReference>
<dbReference type="InterPro" id="IPR008586">
    <property type="entry name" value="DUF868_pln"/>
</dbReference>
<sequence length="130" mass="14268">MRELPSCFGEKGVQGVNVADSSSSSTARASQNAVTHISEPEPLEVLYLAVVFNKEMVFFLGDLKKEACKKIDNDYDFAHSSAVFIAKREHIFGKKFCGAKTQFCDKGKIHDVTIECDTVGLNDPSLCDSN</sequence>